<protein>
    <recommendedName>
        <fullName evidence="4">Polysaccharide biosynthesis protein</fullName>
    </recommendedName>
</protein>
<evidence type="ECO:0000256" key="1">
    <source>
        <dbReference type="SAM" id="Phobius"/>
    </source>
</evidence>
<feature type="transmembrane region" description="Helical" evidence="1">
    <location>
        <begin position="208"/>
        <end position="229"/>
    </location>
</feature>
<proteinExistence type="predicted"/>
<organism evidence="2 3">
    <name type="scientific">Stenotrophobium rhamnosiphilum</name>
    <dbReference type="NCBI Taxonomy" id="2029166"/>
    <lineage>
        <taxon>Bacteria</taxon>
        <taxon>Pseudomonadati</taxon>
        <taxon>Pseudomonadota</taxon>
        <taxon>Gammaproteobacteria</taxon>
        <taxon>Nevskiales</taxon>
        <taxon>Nevskiaceae</taxon>
        <taxon>Stenotrophobium</taxon>
    </lineage>
</organism>
<dbReference type="EMBL" id="QANS01000002">
    <property type="protein sequence ID" value="PTU32364.1"/>
    <property type="molecule type" value="Genomic_DNA"/>
</dbReference>
<evidence type="ECO:0000313" key="3">
    <source>
        <dbReference type="Proteomes" id="UP000244248"/>
    </source>
</evidence>
<comment type="caution">
    <text evidence="2">The sequence shown here is derived from an EMBL/GenBank/DDBJ whole genome shotgun (WGS) entry which is preliminary data.</text>
</comment>
<reference evidence="2 3" key="1">
    <citation type="submission" date="2018-04" db="EMBL/GenBank/DDBJ databases">
        <title>Novel species isolated from glacier.</title>
        <authorList>
            <person name="Liu Q."/>
            <person name="Xin Y.-H."/>
        </authorList>
    </citation>
    <scope>NUCLEOTIDE SEQUENCE [LARGE SCALE GENOMIC DNA]</scope>
    <source>
        <strain evidence="2 3">GT1R17</strain>
    </source>
</reference>
<feature type="transmembrane region" description="Helical" evidence="1">
    <location>
        <begin position="83"/>
        <end position="102"/>
    </location>
</feature>
<feature type="transmembrane region" description="Helical" evidence="1">
    <location>
        <begin position="165"/>
        <end position="187"/>
    </location>
</feature>
<feature type="transmembrane region" description="Helical" evidence="1">
    <location>
        <begin position="369"/>
        <end position="390"/>
    </location>
</feature>
<dbReference type="Proteomes" id="UP000244248">
    <property type="component" value="Unassembled WGS sequence"/>
</dbReference>
<name>A0A2T5MII7_9GAMM</name>
<keyword evidence="3" id="KW-1185">Reference proteome</keyword>
<gene>
    <name evidence="2" type="ORF">CJD38_06865</name>
</gene>
<feature type="transmembrane region" description="Helical" evidence="1">
    <location>
        <begin position="12"/>
        <end position="36"/>
    </location>
</feature>
<feature type="transmembrane region" description="Helical" evidence="1">
    <location>
        <begin position="138"/>
        <end position="159"/>
    </location>
</feature>
<feature type="transmembrane region" description="Helical" evidence="1">
    <location>
        <begin position="402"/>
        <end position="419"/>
    </location>
</feature>
<keyword evidence="1" id="KW-0812">Transmembrane</keyword>
<feature type="transmembrane region" description="Helical" evidence="1">
    <location>
        <begin position="241"/>
        <end position="262"/>
    </location>
</feature>
<keyword evidence="1" id="KW-1133">Transmembrane helix</keyword>
<sequence>MSGAMRRLLPILRYLAIFGVARGTLFIAPLVLASVLPATEYGILEWAYATAAVLVNVVTLGTAGLVPVVMVGTSLPGVSIHGIRIQHLAVVMLCAGTVLAMLGARAEVWQVALLIGVLALQGLRSTQAKSDGRANASLLTDASLFGTMAVAAVLARLLMPQQTGVVVWLAASACALVLGSSMVAGIGRQEISQGVKDWIPTLKAGVPLMLTGLVATLVASAGRLGMGWLSDPVMTASYSVLSRGAALPIIAHQVILVARFRNVFVEETANLENILLAIIGLVTASACAVWILSPWLAWMLGPSFANAVATYRAEFLWVLSQAILWSAIALNDLVNNRFGTVGRVLKWSMPALFAMLAIGVWVIKSLGVSVSAFVKVHGMIMLTFYLVQIITMRSQGIKLKKLWSFTVGAYSFLALYAWLS</sequence>
<feature type="transmembrane region" description="Helical" evidence="1">
    <location>
        <begin position="48"/>
        <end position="71"/>
    </location>
</feature>
<evidence type="ECO:0000313" key="2">
    <source>
        <dbReference type="EMBL" id="PTU32364.1"/>
    </source>
</evidence>
<keyword evidence="1" id="KW-0472">Membrane</keyword>
<accession>A0A2T5MII7</accession>
<feature type="transmembrane region" description="Helical" evidence="1">
    <location>
        <begin position="315"/>
        <end position="333"/>
    </location>
</feature>
<feature type="transmembrane region" description="Helical" evidence="1">
    <location>
        <begin position="274"/>
        <end position="295"/>
    </location>
</feature>
<evidence type="ECO:0008006" key="4">
    <source>
        <dbReference type="Google" id="ProtNLM"/>
    </source>
</evidence>
<feature type="transmembrane region" description="Helical" evidence="1">
    <location>
        <begin position="345"/>
        <end position="363"/>
    </location>
</feature>
<feature type="transmembrane region" description="Helical" evidence="1">
    <location>
        <begin position="108"/>
        <end position="126"/>
    </location>
</feature>
<dbReference type="AlphaFoldDB" id="A0A2T5MII7"/>